<accession>A0AAV2IYV0</accession>
<proteinExistence type="predicted"/>
<gene>
    <name evidence="1" type="ORF">KC01_LOCUS2794</name>
</gene>
<dbReference type="EMBL" id="OZ035832">
    <property type="protein sequence ID" value="CAL1570511.1"/>
    <property type="molecule type" value="Genomic_DNA"/>
</dbReference>
<organism evidence="1 2">
    <name type="scientific">Knipowitschia caucasica</name>
    <name type="common">Caucasian dwarf goby</name>
    <name type="synonym">Pomatoschistus caucasicus</name>
    <dbReference type="NCBI Taxonomy" id="637954"/>
    <lineage>
        <taxon>Eukaryota</taxon>
        <taxon>Metazoa</taxon>
        <taxon>Chordata</taxon>
        <taxon>Craniata</taxon>
        <taxon>Vertebrata</taxon>
        <taxon>Euteleostomi</taxon>
        <taxon>Actinopterygii</taxon>
        <taxon>Neopterygii</taxon>
        <taxon>Teleostei</taxon>
        <taxon>Neoteleostei</taxon>
        <taxon>Acanthomorphata</taxon>
        <taxon>Gobiaria</taxon>
        <taxon>Gobiiformes</taxon>
        <taxon>Gobioidei</taxon>
        <taxon>Gobiidae</taxon>
        <taxon>Gobiinae</taxon>
        <taxon>Knipowitschia</taxon>
    </lineage>
</organism>
<protein>
    <submittedName>
        <fullName evidence="1">Uncharacterized protein</fullName>
    </submittedName>
</protein>
<evidence type="ECO:0000313" key="1">
    <source>
        <dbReference type="EMBL" id="CAL1570511.1"/>
    </source>
</evidence>
<sequence length="94" mass="10088">MSVFEAALSAGIGKRPNQFTQRLTLAARPVETQRVDRMNCCQRMKSSGLQPASTSHARAAQCHPLGQDVTCADCSIGGPDPRHCPDYMSAPSLT</sequence>
<dbReference type="Proteomes" id="UP001497482">
    <property type="component" value="Chromosome 10"/>
</dbReference>
<reference evidence="1 2" key="1">
    <citation type="submission" date="2024-04" db="EMBL/GenBank/DDBJ databases">
        <authorList>
            <person name="Waldvogel A.-M."/>
            <person name="Schoenle A."/>
        </authorList>
    </citation>
    <scope>NUCLEOTIDE SEQUENCE [LARGE SCALE GENOMIC DNA]</scope>
</reference>
<dbReference type="AlphaFoldDB" id="A0AAV2IYV0"/>
<keyword evidence="2" id="KW-1185">Reference proteome</keyword>
<name>A0AAV2IYV0_KNICA</name>
<evidence type="ECO:0000313" key="2">
    <source>
        <dbReference type="Proteomes" id="UP001497482"/>
    </source>
</evidence>